<feature type="chain" id="PRO_5040162012" evidence="2">
    <location>
        <begin position="26"/>
        <end position="196"/>
    </location>
</feature>
<proteinExistence type="predicted"/>
<feature type="signal peptide" evidence="2">
    <location>
        <begin position="1"/>
        <end position="25"/>
    </location>
</feature>
<dbReference type="PROSITE" id="PS00615">
    <property type="entry name" value="C_TYPE_LECTIN_1"/>
    <property type="match status" value="1"/>
</dbReference>
<evidence type="ECO:0000313" key="5">
    <source>
        <dbReference type="Proteomes" id="UP001152320"/>
    </source>
</evidence>
<organism evidence="4 5">
    <name type="scientific">Holothuria leucospilota</name>
    <name type="common">Black long sea cucumber</name>
    <name type="synonym">Mertensiothuria leucospilota</name>
    <dbReference type="NCBI Taxonomy" id="206669"/>
    <lineage>
        <taxon>Eukaryota</taxon>
        <taxon>Metazoa</taxon>
        <taxon>Echinodermata</taxon>
        <taxon>Eleutherozoa</taxon>
        <taxon>Echinozoa</taxon>
        <taxon>Holothuroidea</taxon>
        <taxon>Aspidochirotacea</taxon>
        <taxon>Aspidochirotida</taxon>
        <taxon>Holothuriidae</taxon>
        <taxon>Holothuria</taxon>
    </lineage>
</organism>
<dbReference type="SUPFAM" id="SSF56436">
    <property type="entry name" value="C-type lectin-like"/>
    <property type="match status" value="1"/>
</dbReference>
<dbReference type="Pfam" id="PF00059">
    <property type="entry name" value="Lectin_C"/>
    <property type="match status" value="1"/>
</dbReference>
<evidence type="ECO:0000313" key="4">
    <source>
        <dbReference type="EMBL" id="KAJ8022063.1"/>
    </source>
</evidence>
<accession>A0A9Q0YG66</accession>
<keyword evidence="1" id="KW-1015">Disulfide bond</keyword>
<evidence type="ECO:0000256" key="2">
    <source>
        <dbReference type="SAM" id="SignalP"/>
    </source>
</evidence>
<dbReference type="Gene3D" id="3.10.100.10">
    <property type="entry name" value="Mannose-Binding Protein A, subunit A"/>
    <property type="match status" value="1"/>
</dbReference>
<dbReference type="Proteomes" id="UP001152320">
    <property type="component" value="Chromosome 21"/>
</dbReference>
<dbReference type="InterPro" id="IPR018378">
    <property type="entry name" value="C-type_lectin_CS"/>
</dbReference>
<dbReference type="PANTHER" id="PTHR22803">
    <property type="entry name" value="MANNOSE, PHOSPHOLIPASE, LECTIN RECEPTOR RELATED"/>
    <property type="match status" value="1"/>
</dbReference>
<feature type="domain" description="C-type lectin" evidence="3">
    <location>
        <begin position="93"/>
        <end position="195"/>
    </location>
</feature>
<dbReference type="AlphaFoldDB" id="A0A9Q0YG66"/>
<keyword evidence="2" id="KW-0732">Signal</keyword>
<dbReference type="InterPro" id="IPR016186">
    <property type="entry name" value="C-type_lectin-like/link_sf"/>
</dbReference>
<dbReference type="CDD" id="cd00037">
    <property type="entry name" value="CLECT"/>
    <property type="match status" value="1"/>
</dbReference>
<dbReference type="EMBL" id="JAIZAY010000021">
    <property type="protein sequence ID" value="KAJ8022063.1"/>
    <property type="molecule type" value="Genomic_DNA"/>
</dbReference>
<dbReference type="PROSITE" id="PS50041">
    <property type="entry name" value="C_TYPE_LECTIN_2"/>
    <property type="match status" value="1"/>
</dbReference>
<dbReference type="OrthoDB" id="6369810at2759"/>
<dbReference type="InterPro" id="IPR001304">
    <property type="entry name" value="C-type_lectin-like"/>
</dbReference>
<dbReference type="SMART" id="SM00034">
    <property type="entry name" value="CLECT"/>
    <property type="match status" value="1"/>
</dbReference>
<keyword evidence="5" id="KW-1185">Reference proteome</keyword>
<name>A0A9Q0YG66_HOLLE</name>
<evidence type="ECO:0000256" key="1">
    <source>
        <dbReference type="ARBA" id="ARBA00023157"/>
    </source>
</evidence>
<protein>
    <submittedName>
        <fullName evidence="4">Collectin-12</fullName>
    </submittedName>
</protein>
<gene>
    <name evidence="4" type="ORF">HOLleu_39449</name>
</gene>
<sequence>MMQLRGLLITLMVAKSTFLVREASGEEVCFSREEKDDRNIVVRKVPCDEQGHVVYKKFASRGYVNIADLLGEINPRCAFDELPKISNGRFKIKMTWNEAEEYCRSMSSHLVYINDAEENTLVKNMLNKNGLSSYASIGLIQGSHGNEWLWLDGSEASYINWDPIQVQDFEGCVGINGDGLWHDHPCGNMVNFICEK</sequence>
<comment type="caution">
    <text evidence="4">The sequence shown here is derived from an EMBL/GenBank/DDBJ whole genome shotgun (WGS) entry which is preliminary data.</text>
</comment>
<evidence type="ECO:0000259" key="3">
    <source>
        <dbReference type="PROSITE" id="PS50041"/>
    </source>
</evidence>
<dbReference type="InterPro" id="IPR016187">
    <property type="entry name" value="CTDL_fold"/>
</dbReference>
<dbReference type="InterPro" id="IPR050111">
    <property type="entry name" value="C-type_lectin/snaclec_domain"/>
</dbReference>
<reference evidence="4" key="1">
    <citation type="submission" date="2021-10" db="EMBL/GenBank/DDBJ databases">
        <title>Tropical sea cucumber genome reveals ecological adaptation and Cuvierian tubules defense mechanism.</title>
        <authorList>
            <person name="Chen T."/>
        </authorList>
    </citation>
    <scope>NUCLEOTIDE SEQUENCE</scope>
    <source>
        <strain evidence="4">Nanhai2018</strain>
        <tissue evidence="4">Muscle</tissue>
    </source>
</reference>